<feature type="region of interest" description="Disordered" evidence="1">
    <location>
        <begin position="1"/>
        <end position="33"/>
    </location>
</feature>
<comment type="caution">
    <text evidence="4">The sequence shown here is derived from an EMBL/GenBank/DDBJ whole genome shotgun (WGS) entry which is preliminary data.</text>
</comment>
<sequence length="378" mass="41973">MIHQPPHAARDTFDSGSEQHWQEQEQHQHDEQKRHARRRFSVFYFALIYIYTQAFSLLECIPFLETLLQHLPQPQNLVSDTYQPISDKAQPPEGTSAPYSRSNLSLRRSHEADPSLSSGTIVHTSHHEQDLGASPLRRRRTSSGASNSTASSFGVSPLANTGPNASAEPSTPKRAGRGSGLAPGTPGTPGTPSSITSAGPASESLKKKTLVLDLDETLIHSSPQGSYRAHHRIEVVIDKVACLYYVYKRPHVDYFLRKVSEWYKIVIFTASMAEYADPVIDLLDSQGKYISGRYFRESCVPHDSSYAKDLAAVDPDLSQIVLVDNSPLSYFINPTNGIPIQPWINSDPKDEALLDLLPLLDALRFTDDVRSILSLRLV</sequence>
<feature type="compositionally biased region" description="Low complexity" evidence="1">
    <location>
        <begin position="142"/>
        <end position="152"/>
    </location>
</feature>
<dbReference type="SUPFAM" id="SSF56784">
    <property type="entry name" value="HAD-like"/>
    <property type="match status" value="1"/>
</dbReference>
<protein>
    <submittedName>
        <fullName evidence="4">Nuclear envelope morphology protein 1</fullName>
        <ecNumber evidence="4">3.1.3.16</ecNumber>
    </submittedName>
</protein>
<organism evidence="4 5">
    <name type="scientific">Coemansia erecta</name>
    <dbReference type="NCBI Taxonomy" id="147472"/>
    <lineage>
        <taxon>Eukaryota</taxon>
        <taxon>Fungi</taxon>
        <taxon>Fungi incertae sedis</taxon>
        <taxon>Zoopagomycota</taxon>
        <taxon>Kickxellomycotina</taxon>
        <taxon>Kickxellomycetes</taxon>
        <taxon>Kickxellales</taxon>
        <taxon>Kickxellaceae</taxon>
        <taxon>Coemansia</taxon>
    </lineage>
</organism>
<feature type="region of interest" description="Disordered" evidence="1">
    <location>
        <begin position="82"/>
        <end position="202"/>
    </location>
</feature>
<dbReference type="Pfam" id="PF03031">
    <property type="entry name" value="NIF"/>
    <property type="match status" value="1"/>
</dbReference>
<evidence type="ECO:0000313" key="4">
    <source>
        <dbReference type="EMBL" id="KAJ1724397.1"/>
    </source>
</evidence>
<dbReference type="Proteomes" id="UP001149813">
    <property type="component" value="Unassembled WGS sequence"/>
</dbReference>
<evidence type="ECO:0000313" key="5">
    <source>
        <dbReference type="Proteomes" id="UP001149813"/>
    </source>
</evidence>
<dbReference type="InterPro" id="IPR011948">
    <property type="entry name" value="Dullard_phosphatase"/>
</dbReference>
<dbReference type="InterPro" id="IPR004274">
    <property type="entry name" value="FCP1_dom"/>
</dbReference>
<keyword evidence="5" id="KW-1185">Reference proteome</keyword>
<dbReference type="PANTHER" id="PTHR12210">
    <property type="entry name" value="DULLARD PROTEIN PHOSPHATASE"/>
    <property type="match status" value="1"/>
</dbReference>
<feature type="compositionally biased region" description="Basic and acidic residues" evidence="1">
    <location>
        <begin position="20"/>
        <end position="33"/>
    </location>
</feature>
<keyword evidence="2" id="KW-1133">Transmembrane helix</keyword>
<dbReference type="NCBIfam" id="TIGR02251">
    <property type="entry name" value="HIF-SF_euk"/>
    <property type="match status" value="1"/>
</dbReference>
<dbReference type="OrthoDB" id="277011at2759"/>
<proteinExistence type="predicted"/>
<evidence type="ECO:0000256" key="1">
    <source>
        <dbReference type="SAM" id="MobiDB-lite"/>
    </source>
</evidence>
<keyword evidence="4" id="KW-0378">Hydrolase</keyword>
<dbReference type="FunFam" id="3.40.50.1000:FF:000093">
    <property type="entry name" value="NLI interacting factor-like phosphatase family protein"/>
    <property type="match status" value="1"/>
</dbReference>
<keyword evidence="2" id="KW-0472">Membrane</keyword>
<feature type="compositionally biased region" description="Polar residues" evidence="1">
    <location>
        <begin position="97"/>
        <end position="106"/>
    </location>
</feature>
<gene>
    <name evidence="4" type="primary">NEM1</name>
    <name evidence="4" type="ORF">LPJ53_001353</name>
</gene>
<dbReference type="AlphaFoldDB" id="A0A9W7Y5W6"/>
<dbReference type="EC" id="3.1.3.16" evidence="4"/>
<dbReference type="SMART" id="SM00577">
    <property type="entry name" value="CPDc"/>
    <property type="match status" value="1"/>
</dbReference>
<name>A0A9W7Y5W6_9FUNG</name>
<evidence type="ECO:0000256" key="2">
    <source>
        <dbReference type="SAM" id="Phobius"/>
    </source>
</evidence>
<feature type="compositionally biased region" description="Low complexity" evidence="1">
    <location>
        <begin position="180"/>
        <end position="200"/>
    </location>
</feature>
<evidence type="ECO:0000259" key="3">
    <source>
        <dbReference type="PROSITE" id="PS50969"/>
    </source>
</evidence>
<dbReference type="PROSITE" id="PS50969">
    <property type="entry name" value="FCP1"/>
    <property type="match status" value="1"/>
</dbReference>
<dbReference type="CDD" id="cd07521">
    <property type="entry name" value="HAD_FCP1-like"/>
    <property type="match status" value="1"/>
</dbReference>
<keyword evidence="2" id="KW-0812">Transmembrane</keyword>
<dbReference type="InterPro" id="IPR050365">
    <property type="entry name" value="TIM50"/>
</dbReference>
<dbReference type="EMBL" id="JANBOJ010000033">
    <property type="protein sequence ID" value="KAJ1724397.1"/>
    <property type="molecule type" value="Genomic_DNA"/>
</dbReference>
<feature type="domain" description="FCP1 homology" evidence="3">
    <location>
        <begin position="203"/>
        <end position="363"/>
    </location>
</feature>
<dbReference type="InterPro" id="IPR023214">
    <property type="entry name" value="HAD_sf"/>
</dbReference>
<dbReference type="Gene3D" id="3.40.50.1000">
    <property type="entry name" value="HAD superfamily/HAD-like"/>
    <property type="match status" value="1"/>
</dbReference>
<feature type="compositionally biased region" description="Polar residues" evidence="1">
    <location>
        <begin position="158"/>
        <end position="169"/>
    </location>
</feature>
<reference evidence="4" key="1">
    <citation type="submission" date="2022-07" db="EMBL/GenBank/DDBJ databases">
        <title>Phylogenomic reconstructions and comparative analyses of Kickxellomycotina fungi.</title>
        <authorList>
            <person name="Reynolds N.K."/>
            <person name="Stajich J.E."/>
            <person name="Barry K."/>
            <person name="Grigoriev I.V."/>
            <person name="Crous P."/>
            <person name="Smith M.E."/>
        </authorList>
    </citation>
    <scope>NUCLEOTIDE SEQUENCE</scope>
    <source>
        <strain evidence="4">NBRC 32514</strain>
    </source>
</reference>
<dbReference type="GO" id="GO:0004722">
    <property type="term" value="F:protein serine/threonine phosphatase activity"/>
    <property type="evidence" value="ECO:0007669"/>
    <property type="project" value="UniProtKB-EC"/>
</dbReference>
<accession>A0A9W7Y5W6</accession>
<feature type="transmembrane region" description="Helical" evidence="2">
    <location>
        <begin position="42"/>
        <end position="64"/>
    </location>
</feature>
<dbReference type="InterPro" id="IPR036412">
    <property type="entry name" value="HAD-like_sf"/>
</dbReference>